<keyword evidence="2" id="KW-1185">Reference proteome</keyword>
<reference evidence="1 2" key="1">
    <citation type="journal article" date="2015" name="Sci. Rep.">
        <title>The power of single molecule real-time sequencing technology in the de novo assembly of a eukaryotic genome.</title>
        <authorList>
            <person name="Sakai H."/>
            <person name="Naito K."/>
            <person name="Ogiso-Tanaka E."/>
            <person name="Takahashi Y."/>
            <person name="Iseki K."/>
            <person name="Muto C."/>
            <person name="Satou K."/>
            <person name="Teruya K."/>
            <person name="Shiroma A."/>
            <person name="Shimoji M."/>
            <person name="Hirano T."/>
            <person name="Itoh T."/>
            <person name="Kaga A."/>
            <person name="Tomooka N."/>
        </authorList>
    </citation>
    <scope>NUCLEOTIDE SEQUENCE [LARGE SCALE GENOMIC DNA]</scope>
    <source>
        <strain evidence="2">cv. Shumari</strain>
    </source>
</reference>
<proteinExistence type="predicted"/>
<dbReference type="AlphaFoldDB" id="A0A0S3RMM8"/>
<dbReference type="EMBL" id="AP015036">
    <property type="protein sequence ID" value="BAT81862.1"/>
    <property type="molecule type" value="Genomic_DNA"/>
</dbReference>
<sequence>MFMDFNPLHWEKLLNLNPNLGKIPNVFFSLLLCHHLFRGSTTAATTGTSSGASSLRHGGGGGFATIVLVSDGALAIDEGAQSSYLSK</sequence>
<dbReference type="Proteomes" id="UP000291084">
    <property type="component" value="Chromosome 3"/>
</dbReference>
<organism evidence="1 2">
    <name type="scientific">Vigna angularis var. angularis</name>
    <dbReference type="NCBI Taxonomy" id="157739"/>
    <lineage>
        <taxon>Eukaryota</taxon>
        <taxon>Viridiplantae</taxon>
        <taxon>Streptophyta</taxon>
        <taxon>Embryophyta</taxon>
        <taxon>Tracheophyta</taxon>
        <taxon>Spermatophyta</taxon>
        <taxon>Magnoliopsida</taxon>
        <taxon>eudicotyledons</taxon>
        <taxon>Gunneridae</taxon>
        <taxon>Pentapetalae</taxon>
        <taxon>rosids</taxon>
        <taxon>fabids</taxon>
        <taxon>Fabales</taxon>
        <taxon>Fabaceae</taxon>
        <taxon>Papilionoideae</taxon>
        <taxon>50 kb inversion clade</taxon>
        <taxon>NPAAA clade</taxon>
        <taxon>indigoferoid/millettioid clade</taxon>
        <taxon>Phaseoleae</taxon>
        <taxon>Vigna</taxon>
    </lineage>
</organism>
<accession>A0A0S3RMM8</accession>
<name>A0A0S3RMM8_PHAAN</name>
<protein>
    <submittedName>
        <fullName evidence="1">Uncharacterized protein</fullName>
    </submittedName>
</protein>
<evidence type="ECO:0000313" key="1">
    <source>
        <dbReference type="EMBL" id="BAT81862.1"/>
    </source>
</evidence>
<gene>
    <name evidence="1" type="primary">Vigan.03G176700</name>
    <name evidence="1" type="ORF">VIGAN_03176700</name>
</gene>
<evidence type="ECO:0000313" key="2">
    <source>
        <dbReference type="Proteomes" id="UP000291084"/>
    </source>
</evidence>